<dbReference type="Gene3D" id="1.25.40.10">
    <property type="entry name" value="Tetratricopeptide repeat domain"/>
    <property type="match status" value="1"/>
</dbReference>
<keyword evidence="3" id="KW-0732">Signal</keyword>
<evidence type="ECO:0000256" key="1">
    <source>
        <dbReference type="PROSITE-ProRule" id="PRU00339"/>
    </source>
</evidence>
<feature type="chain" id="PRO_5046975064" evidence="3">
    <location>
        <begin position="23"/>
        <end position="397"/>
    </location>
</feature>
<protein>
    <submittedName>
        <fullName evidence="4">Tetratricopeptide repeat protein</fullName>
    </submittedName>
</protein>
<reference evidence="4 5" key="1">
    <citation type="submission" date="2020-12" db="EMBL/GenBank/DDBJ databases">
        <title>Comparative genome analysis of fungal antagonists Marinomonas ostreistagni 398 and M. spartinae 468.</title>
        <authorList>
            <person name="Fields J.L."/>
            <person name="Mavrodi O.V."/>
            <person name="Biber P.D."/>
            <person name="Indest K.J."/>
            <person name="Mavrodi D.V."/>
        </authorList>
    </citation>
    <scope>NUCLEOTIDE SEQUENCE [LARGE SCALE GENOMIC DNA]</scope>
    <source>
        <strain evidence="4 5">USM7</strain>
    </source>
</reference>
<feature type="region of interest" description="Disordered" evidence="2">
    <location>
        <begin position="180"/>
        <end position="201"/>
    </location>
</feature>
<dbReference type="InterPro" id="IPR011990">
    <property type="entry name" value="TPR-like_helical_dom_sf"/>
</dbReference>
<evidence type="ECO:0000256" key="3">
    <source>
        <dbReference type="SAM" id="SignalP"/>
    </source>
</evidence>
<gene>
    <name evidence="4" type="ORF">JHD44_03670</name>
</gene>
<feature type="region of interest" description="Disordered" evidence="2">
    <location>
        <begin position="226"/>
        <end position="272"/>
    </location>
</feature>
<keyword evidence="5" id="KW-1185">Reference proteome</keyword>
<evidence type="ECO:0000313" key="5">
    <source>
        <dbReference type="Proteomes" id="UP000598488"/>
    </source>
</evidence>
<feature type="signal peptide" evidence="3">
    <location>
        <begin position="1"/>
        <end position="22"/>
    </location>
</feature>
<name>A0ABS0Z7Y0_9GAMM</name>
<dbReference type="EMBL" id="JAEMUH010000003">
    <property type="protein sequence ID" value="MBJ7549767.1"/>
    <property type="molecule type" value="Genomic_DNA"/>
</dbReference>
<evidence type="ECO:0000313" key="4">
    <source>
        <dbReference type="EMBL" id="MBJ7549767.1"/>
    </source>
</evidence>
<feature type="repeat" description="TPR" evidence="1">
    <location>
        <begin position="343"/>
        <end position="376"/>
    </location>
</feature>
<keyword evidence="1" id="KW-0802">TPR repeat</keyword>
<dbReference type="InterPro" id="IPR019734">
    <property type="entry name" value="TPR_rpt"/>
</dbReference>
<organism evidence="4 5">
    <name type="scientific">Marinomonas ostreistagni</name>
    <dbReference type="NCBI Taxonomy" id="359209"/>
    <lineage>
        <taxon>Bacteria</taxon>
        <taxon>Pseudomonadati</taxon>
        <taxon>Pseudomonadota</taxon>
        <taxon>Gammaproteobacteria</taxon>
        <taxon>Oceanospirillales</taxon>
        <taxon>Oceanospirillaceae</taxon>
        <taxon>Marinomonas</taxon>
    </lineage>
</organism>
<dbReference type="SMART" id="SM00028">
    <property type="entry name" value="TPR"/>
    <property type="match status" value="2"/>
</dbReference>
<dbReference type="RefSeq" id="WP_199461212.1">
    <property type="nucleotide sequence ID" value="NZ_JAEMUH010000003.1"/>
</dbReference>
<proteinExistence type="predicted"/>
<evidence type="ECO:0000256" key="2">
    <source>
        <dbReference type="SAM" id="MobiDB-lite"/>
    </source>
</evidence>
<accession>A0ABS0Z7Y0</accession>
<comment type="caution">
    <text evidence="4">The sequence shown here is derived from an EMBL/GenBank/DDBJ whole genome shotgun (WGS) entry which is preliminary data.</text>
</comment>
<sequence>MKHIKLTLLSSVALLMHGCAMFQSPQDRAEAGWETVTIASFDQMEPSIDPYLGVDTIGVLTLVESDAEPKALVEQAWQSLKDGDYKRARILLGQALYVDGEYKEAIALNNQITADLNVYAYKHGFDLMADKTVYLANEGDSLESISEQVYGTQNYFPFLMRLNTLASSTLAQGDLVWTPTKDGKSQNTPKKAKPKAPVVAKKAAPIVNKTENVVEDKPSENTVIKTKEMTNKDLPELKKDDESLKTEMSAENNLTNEETENTDNQKSDQDSNLKVLEPVKESVNINQESAQIENKNRLSELEVKGLSALRKGRRKEAYLLLLSATELSTDGQNTLNDLKIELVDQPYSRGIANYQSQNLQQAIADFDQVLSIAPDHSQASLYRARCVRLLEKLQTIQ</sequence>
<dbReference type="PROSITE" id="PS50005">
    <property type="entry name" value="TPR"/>
    <property type="match status" value="1"/>
</dbReference>
<feature type="compositionally biased region" description="Basic and acidic residues" evidence="2">
    <location>
        <begin position="226"/>
        <end position="245"/>
    </location>
</feature>
<dbReference type="Proteomes" id="UP000598488">
    <property type="component" value="Unassembled WGS sequence"/>
</dbReference>
<dbReference type="SUPFAM" id="SSF48452">
    <property type="entry name" value="TPR-like"/>
    <property type="match status" value="1"/>
</dbReference>